<dbReference type="VEuPathDB" id="FungiDB:I7I51_05983"/>
<dbReference type="EMBL" id="CP069115">
    <property type="protein sequence ID" value="QSS65141.1"/>
    <property type="molecule type" value="Genomic_DNA"/>
</dbReference>
<organism evidence="1 2">
    <name type="scientific">Ajellomyces capsulatus</name>
    <name type="common">Darling's disease fungus</name>
    <name type="synonym">Histoplasma capsulatum</name>
    <dbReference type="NCBI Taxonomy" id="5037"/>
    <lineage>
        <taxon>Eukaryota</taxon>
        <taxon>Fungi</taxon>
        <taxon>Dikarya</taxon>
        <taxon>Ascomycota</taxon>
        <taxon>Pezizomycotina</taxon>
        <taxon>Eurotiomycetes</taxon>
        <taxon>Eurotiomycetidae</taxon>
        <taxon>Onygenales</taxon>
        <taxon>Ajellomycetaceae</taxon>
        <taxon>Histoplasma</taxon>
    </lineage>
</organism>
<dbReference type="Proteomes" id="UP000663671">
    <property type="component" value="Chromosome 3"/>
</dbReference>
<evidence type="ECO:0000313" key="2">
    <source>
        <dbReference type="Proteomes" id="UP000663671"/>
    </source>
</evidence>
<reference evidence="1" key="1">
    <citation type="submission" date="2021-01" db="EMBL/GenBank/DDBJ databases">
        <title>Chromosome-level genome assembly of a human fungal pathogen reveals clustering of transcriptionally co-regulated genes.</title>
        <authorList>
            <person name="Voorhies M."/>
            <person name="Cohen S."/>
            <person name="Shea T.P."/>
            <person name="Petrus S."/>
            <person name="Munoz J.F."/>
            <person name="Poplawski S."/>
            <person name="Goldman W.E."/>
            <person name="Michael T."/>
            <person name="Cuomo C.A."/>
            <person name="Sil A."/>
            <person name="Beyhan S."/>
        </authorList>
    </citation>
    <scope>NUCLEOTIDE SEQUENCE</scope>
    <source>
        <strain evidence="1">WU24</strain>
    </source>
</reference>
<accession>A0A8A1MGN0</accession>
<protein>
    <recommendedName>
        <fullName evidence="3">Hydrophobin</fullName>
    </recommendedName>
</protein>
<dbReference type="OrthoDB" id="4186362at2759"/>
<name>A0A8A1MGN0_AJECA</name>
<proteinExistence type="predicted"/>
<dbReference type="AlphaFoldDB" id="A0A8A1MGN0"/>
<evidence type="ECO:0000313" key="1">
    <source>
        <dbReference type="EMBL" id="QSS65141.1"/>
    </source>
</evidence>
<evidence type="ECO:0008006" key="3">
    <source>
        <dbReference type="Google" id="ProtNLM"/>
    </source>
</evidence>
<gene>
    <name evidence="1" type="ORF">I7I51_05983</name>
</gene>
<sequence>MPADASCGPLTCMHWAEIHITGYLRRPPTCLKTTTRTMQTSLRTNINTVPHILSAPTQQLARSRSDVTSTMRTGSTSSITGAIITAVATAALISNVSGVWTCPSEREPFCCGKYSNVDEDPMAVIGIECVNAPRNDNCTDGVPVQCCKPMPYASLFFPPRTRSRNHQRIPSHTRIRGRIITAIARLLDMVRVSGSNLELEGREDGFRSKGSKEGL</sequence>